<name>A0ABW2WQC7_9ACTN</name>
<accession>A0ABW2WQC7</accession>
<dbReference type="EMBL" id="JBHTGL010000008">
    <property type="protein sequence ID" value="MFD0622561.1"/>
    <property type="molecule type" value="Genomic_DNA"/>
</dbReference>
<reference evidence="2" key="1">
    <citation type="journal article" date="2019" name="Int. J. Syst. Evol. Microbiol.">
        <title>The Global Catalogue of Microorganisms (GCM) 10K type strain sequencing project: providing services to taxonomists for standard genome sequencing and annotation.</title>
        <authorList>
            <consortium name="The Broad Institute Genomics Platform"/>
            <consortium name="The Broad Institute Genome Sequencing Center for Infectious Disease"/>
            <person name="Wu L."/>
            <person name="Ma J."/>
        </authorList>
    </citation>
    <scope>NUCLEOTIDE SEQUENCE [LARGE SCALE GENOMIC DNA]</scope>
    <source>
        <strain evidence="2">JCM 12607</strain>
    </source>
</reference>
<evidence type="ECO:0000313" key="2">
    <source>
        <dbReference type="Proteomes" id="UP001596915"/>
    </source>
</evidence>
<comment type="caution">
    <text evidence="1">The sequence shown here is derived from an EMBL/GenBank/DDBJ whole genome shotgun (WGS) entry which is preliminary data.</text>
</comment>
<organism evidence="1 2">
    <name type="scientific">Streptomyces sanglieri</name>
    <dbReference type="NCBI Taxonomy" id="193460"/>
    <lineage>
        <taxon>Bacteria</taxon>
        <taxon>Bacillati</taxon>
        <taxon>Actinomycetota</taxon>
        <taxon>Actinomycetes</taxon>
        <taxon>Kitasatosporales</taxon>
        <taxon>Streptomycetaceae</taxon>
        <taxon>Streptomyces</taxon>
    </lineage>
</organism>
<dbReference type="Proteomes" id="UP001596915">
    <property type="component" value="Unassembled WGS sequence"/>
</dbReference>
<keyword evidence="2" id="KW-1185">Reference proteome</keyword>
<evidence type="ECO:0000313" key="1">
    <source>
        <dbReference type="EMBL" id="MFD0622561.1"/>
    </source>
</evidence>
<gene>
    <name evidence="1" type="ORF">ACFQ2K_06695</name>
</gene>
<sequence>MTPDITPQPVGPTGHADMNLQRQGFVCTMNTTDEAVRIPAPGHLLLAGFPIGPTNGSHGASFELDANATVWWTV</sequence>
<proteinExistence type="predicted"/>
<protein>
    <submittedName>
        <fullName evidence="1">Uncharacterized protein</fullName>
    </submittedName>
</protein>